<reference evidence="12 13" key="1">
    <citation type="journal article" date="2017" name="Genome Biol.">
        <title>New reference genome sequences of hot pepper reveal the massive evolution of plant disease-resistance genes by retroduplication.</title>
        <authorList>
            <person name="Kim S."/>
            <person name="Park J."/>
            <person name="Yeom S.I."/>
            <person name="Kim Y.M."/>
            <person name="Seo E."/>
            <person name="Kim K.T."/>
            <person name="Kim M.S."/>
            <person name="Lee J.M."/>
            <person name="Cheong K."/>
            <person name="Shin H.S."/>
            <person name="Kim S.B."/>
            <person name="Han K."/>
            <person name="Lee J."/>
            <person name="Park M."/>
            <person name="Lee H.A."/>
            <person name="Lee H.Y."/>
            <person name="Lee Y."/>
            <person name="Oh S."/>
            <person name="Lee J.H."/>
            <person name="Choi E."/>
            <person name="Choi E."/>
            <person name="Lee S.E."/>
            <person name="Jeon J."/>
            <person name="Kim H."/>
            <person name="Choi G."/>
            <person name="Song H."/>
            <person name="Lee J."/>
            <person name="Lee S.C."/>
            <person name="Kwon J.K."/>
            <person name="Lee H.Y."/>
            <person name="Koo N."/>
            <person name="Hong Y."/>
            <person name="Kim R.W."/>
            <person name="Kang W.H."/>
            <person name="Huh J.H."/>
            <person name="Kang B.C."/>
            <person name="Yang T.J."/>
            <person name="Lee Y.H."/>
            <person name="Bennetzen J.L."/>
            <person name="Choi D."/>
        </authorList>
    </citation>
    <scope>NUCLEOTIDE SEQUENCE [LARGE SCALE GENOMIC DNA]</scope>
    <source>
        <strain evidence="13">cv. PBC81</strain>
    </source>
</reference>
<dbReference type="Gene3D" id="1.20.140.40">
    <property type="entry name" value="Invertase/pectin methylesterase inhibitor family protein"/>
    <property type="match status" value="1"/>
</dbReference>
<dbReference type="EMBL" id="MLFT02000010">
    <property type="protein sequence ID" value="PHT36270.1"/>
    <property type="molecule type" value="Genomic_DNA"/>
</dbReference>
<evidence type="ECO:0000256" key="8">
    <source>
        <dbReference type="SAM" id="MobiDB-lite"/>
    </source>
</evidence>
<dbReference type="InterPro" id="IPR012334">
    <property type="entry name" value="Pectin_lyas_fold"/>
</dbReference>
<evidence type="ECO:0000256" key="6">
    <source>
        <dbReference type="ARBA" id="ARBA00023316"/>
    </source>
</evidence>
<feature type="domain" description="Pectinesterase catalytic" evidence="10">
    <location>
        <begin position="283"/>
        <end position="365"/>
    </location>
</feature>
<evidence type="ECO:0000256" key="9">
    <source>
        <dbReference type="SAM" id="Phobius"/>
    </source>
</evidence>
<name>A0A2G2VTF5_CAPBA</name>
<feature type="region of interest" description="Disordered" evidence="8">
    <location>
        <begin position="138"/>
        <end position="167"/>
    </location>
</feature>
<organism evidence="12 13">
    <name type="scientific">Capsicum baccatum</name>
    <name type="common">Peruvian pepper</name>
    <dbReference type="NCBI Taxonomy" id="33114"/>
    <lineage>
        <taxon>Eukaryota</taxon>
        <taxon>Viridiplantae</taxon>
        <taxon>Streptophyta</taxon>
        <taxon>Embryophyta</taxon>
        <taxon>Tracheophyta</taxon>
        <taxon>Spermatophyta</taxon>
        <taxon>Magnoliopsida</taxon>
        <taxon>eudicotyledons</taxon>
        <taxon>Gunneridae</taxon>
        <taxon>Pentapetalae</taxon>
        <taxon>asterids</taxon>
        <taxon>lamiids</taxon>
        <taxon>Solanales</taxon>
        <taxon>Solanaceae</taxon>
        <taxon>Solanoideae</taxon>
        <taxon>Capsiceae</taxon>
        <taxon>Capsicum</taxon>
    </lineage>
</organism>
<dbReference type="PANTHER" id="PTHR31707">
    <property type="entry name" value="PECTINESTERASE"/>
    <property type="match status" value="1"/>
</dbReference>
<dbReference type="AlphaFoldDB" id="A0A2G2VTF5"/>
<dbReference type="OrthoDB" id="2019149at2759"/>
<keyword evidence="9" id="KW-1133">Transmembrane helix</keyword>
<dbReference type="SUPFAM" id="SSF101148">
    <property type="entry name" value="Plant invertase/pectin methylesterase inhibitor"/>
    <property type="match status" value="1"/>
</dbReference>
<feature type="compositionally biased region" description="Basic and acidic residues" evidence="8">
    <location>
        <begin position="141"/>
        <end position="150"/>
    </location>
</feature>
<keyword evidence="9" id="KW-0812">Transmembrane</keyword>
<feature type="domain" description="Pectinesterase inhibitor" evidence="11">
    <location>
        <begin position="70"/>
        <end position="128"/>
    </location>
</feature>
<dbReference type="GO" id="GO:0004857">
    <property type="term" value="F:enzyme inhibitor activity"/>
    <property type="evidence" value="ECO:0007669"/>
    <property type="project" value="InterPro"/>
</dbReference>
<dbReference type="InterPro" id="IPR035513">
    <property type="entry name" value="Invertase/methylesterase_inhib"/>
</dbReference>
<evidence type="ECO:0000256" key="4">
    <source>
        <dbReference type="ARBA" id="ARBA00022801"/>
    </source>
</evidence>
<evidence type="ECO:0000256" key="2">
    <source>
        <dbReference type="ARBA" id="ARBA00006027"/>
    </source>
</evidence>
<keyword evidence="9" id="KW-0472">Membrane</keyword>
<evidence type="ECO:0000259" key="10">
    <source>
        <dbReference type="Pfam" id="PF01095"/>
    </source>
</evidence>
<proteinExistence type="inferred from homology"/>
<dbReference type="STRING" id="33114.A0A2G2VTF5"/>
<comment type="catalytic activity">
    <reaction evidence="7">
        <text>[(1-&gt;4)-alpha-D-galacturonosyl methyl ester](n) + n H2O = [(1-&gt;4)-alpha-D-galacturonosyl](n) + n methanol + n H(+)</text>
        <dbReference type="Rhea" id="RHEA:22380"/>
        <dbReference type="Rhea" id="RHEA-COMP:14570"/>
        <dbReference type="Rhea" id="RHEA-COMP:14573"/>
        <dbReference type="ChEBI" id="CHEBI:15377"/>
        <dbReference type="ChEBI" id="CHEBI:15378"/>
        <dbReference type="ChEBI" id="CHEBI:17790"/>
        <dbReference type="ChEBI" id="CHEBI:140522"/>
        <dbReference type="ChEBI" id="CHEBI:140523"/>
        <dbReference type="EC" id="3.1.1.11"/>
    </reaction>
</comment>
<evidence type="ECO:0000256" key="3">
    <source>
        <dbReference type="ARBA" id="ARBA00007786"/>
    </source>
</evidence>
<sequence length="374" mass="42436">MASLNPWGKLDEVQNERLMARRNTRKRITFIIISSIVLVSIIVGAVVGGFSHNNNKSSQQNDNVLSIFSTIRTVCKLTLYLDSCISSLSPYAAKSNALKPQDIYKMSVLVALNELFGASDKFFKNYVKSNDNVSDPLTKGLSREGVERTSKGMVLRPSTSQHGDYVKSKDNVLDPLRKGLSREGVERTSKGMGLRPRTSQHGEQLHYFGNIALLQNWCTGFCYLIELMNWLNKQMQPFSKRRTDSWKDMTVYERVESLMNRHEFTVKILHTRIYCGYNKIKVNAVVAKDCSGKYKTIKVALKVAPDKNKKRFVIYVKKGIYIESVRVEKTKWNIMIIGDGKDATVVSGNRNFIDGTPTFQSATFDKFSFLFSTL</sequence>
<dbReference type="Pfam" id="PF01095">
    <property type="entry name" value="Pectinesterase"/>
    <property type="match status" value="1"/>
</dbReference>
<evidence type="ECO:0000256" key="7">
    <source>
        <dbReference type="ARBA" id="ARBA00047928"/>
    </source>
</evidence>
<feature type="transmembrane region" description="Helical" evidence="9">
    <location>
        <begin position="28"/>
        <end position="50"/>
    </location>
</feature>
<dbReference type="GO" id="GO:0042545">
    <property type="term" value="P:cell wall modification"/>
    <property type="evidence" value="ECO:0007669"/>
    <property type="project" value="InterPro"/>
</dbReference>
<comment type="pathway">
    <text evidence="1">Glycan metabolism; pectin degradation; 2-dehydro-3-deoxy-D-gluconate from pectin: step 1/5.</text>
</comment>
<dbReference type="InterPro" id="IPR006501">
    <property type="entry name" value="Pectinesterase_inhib_dom"/>
</dbReference>
<comment type="similarity">
    <text evidence="2">In the N-terminal section; belongs to the PMEI family.</text>
</comment>
<dbReference type="GO" id="GO:0030599">
    <property type="term" value="F:pectinesterase activity"/>
    <property type="evidence" value="ECO:0007669"/>
    <property type="project" value="UniProtKB-EC"/>
</dbReference>
<evidence type="ECO:0000256" key="1">
    <source>
        <dbReference type="ARBA" id="ARBA00005184"/>
    </source>
</evidence>
<dbReference type="Gene3D" id="2.160.20.10">
    <property type="entry name" value="Single-stranded right-handed beta-helix, Pectin lyase-like"/>
    <property type="match status" value="1"/>
</dbReference>
<comment type="similarity">
    <text evidence="3">In the C-terminal section; belongs to the pectinesterase family.</text>
</comment>
<dbReference type="Proteomes" id="UP000224567">
    <property type="component" value="Unassembled WGS sequence"/>
</dbReference>
<dbReference type="GO" id="GO:0045490">
    <property type="term" value="P:pectin catabolic process"/>
    <property type="evidence" value="ECO:0007669"/>
    <property type="project" value="UniProtKB-UniPathway"/>
</dbReference>
<evidence type="ECO:0000259" key="11">
    <source>
        <dbReference type="Pfam" id="PF04043"/>
    </source>
</evidence>
<dbReference type="UniPathway" id="UPA00545">
    <property type="reaction ID" value="UER00823"/>
</dbReference>
<keyword evidence="4" id="KW-0378">Hydrolase</keyword>
<evidence type="ECO:0000313" key="13">
    <source>
        <dbReference type="Proteomes" id="UP000224567"/>
    </source>
</evidence>
<dbReference type="Pfam" id="PF04043">
    <property type="entry name" value="PMEI"/>
    <property type="match status" value="1"/>
</dbReference>
<accession>A0A2G2VTF5</accession>
<evidence type="ECO:0000313" key="12">
    <source>
        <dbReference type="EMBL" id="PHT36270.1"/>
    </source>
</evidence>
<dbReference type="SUPFAM" id="SSF51126">
    <property type="entry name" value="Pectin lyase-like"/>
    <property type="match status" value="1"/>
</dbReference>
<evidence type="ECO:0000256" key="5">
    <source>
        <dbReference type="ARBA" id="ARBA00023085"/>
    </source>
</evidence>
<dbReference type="InterPro" id="IPR011050">
    <property type="entry name" value="Pectin_lyase_fold/virulence"/>
</dbReference>
<dbReference type="InterPro" id="IPR000070">
    <property type="entry name" value="Pectinesterase_cat"/>
</dbReference>
<reference evidence="13" key="2">
    <citation type="journal article" date="2017" name="J. Anim. Genet.">
        <title>Multiple reference genome sequences of hot pepper reveal the massive evolution of plant disease resistance genes by retroduplication.</title>
        <authorList>
            <person name="Kim S."/>
            <person name="Park J."/>
            <person name="Yeom S.-I."/>
            <person name="Kim Y.-M."/>
            <person name="Seo E."/>
            <person name="Kim K.-T."/>
            <person name="Kim M.-S."/>
            <person name="Lee J.M."/>
            <person name="Cheong K."/>
            <person name="Shin H.-S."/>
            <person name="Kim S.-B."/>
            <person name="Han K."/>
            <person name="Lee J."/>
            <person name="Park M."/>
            <person name="Lee H.-A."/>
            <person name="Lee H.-Y."/>
            <person name="Lee Y."/>
            <person name="Oh S."/>
            <person name="Lee J.H."/>
            <person name="Choi E."/>
            <person name="Choi E."/>
            <person name="Lee S.E."/>
            <person name="Jeon J."/>
            <person name="Kim H."/>
            <person name="Choi G."/>
            <person name="Song H."/>
            <person name="Lee J."/>
            <person name="Lee S.-C."/>
            <person name="Kwon J.-K."/>
            <person name="Lee H.-Y."/>
            <person name="Koo N."/>
            <person name="Hong Y."/>
            <person name="Kim R.W."/>
            <person name="Kang W.-H."/>
            <person name="Huh J.H."/>
            <person name="Kang B.-C."/>
            <person name="Yang T.-J."/>
            <person name="Lee Y.-H."/>
            <person name="Bennetzen J.L."/>
            <person name="Choi D."/>
        </authorList>
    </citation>
    <scope>NUCLEOTIDE SEQUENCE [LARGE SCALE GENOMIC DNA]</scope>
    <source>
        <strain evidence="13">cv. PBC81</strain>
    </source>
</reference>
<gene>
    <name evidence="12" type="ORF">CQW23_23970</name>
</gene>
<keyword evidence="6" id="KW-0961">Cell wall biogenesis/degradation</keyword>
<keyword evidence="13" id="KW-1185">Reference proteome</keyword>
<keyword evidence="5" id="KW-0063">Aspartyl esterase</keyword>
<protein>
    <submittedName>
        <fullName evidence="12">Pectinesterase/pectinesterase inhibitor 32</fullName>
    </submittedName>
</protein>
<comment type="caution">
    <text evidence="12">The sequence shown here is derived from an EMBL/GenBank/DDBJ whole genome shotgun (WGS) entry which is preliminary data.</text>
</comment>